<dbReference type="GO" id="GO:0005886">
    <property type="term" value="C:plasma membrane"/>
    <property type="evidence" value="ECO:0007669"/>
    <property type="project" value="UniProtKB-SubCell"/>
</dbReference>
<comment type="caution">
    <text evidence="27">The sequence shown here is derived from an EMBL/GenBank/DDBJ whole genome shotgun (WGS) entry which is preliminary data.</text>
</comment>
<dbReference type="CDD" id="cd05056">
    <property type="entry name" value="PTKc_FAK"/>
    <property type="match status" value="1"/>
</dbReference>
<keyword evidence="6" id="KW-1003">Cell membrane</keyword>
<dbReference type="Pfam" id="PF21477">
    <property type="entry name" value="FERM_C_FAK1"/>
    <property type="match status" value="1"/>
</dbReference>
<dbReference type="PROSITE" id="PS00107">
    <property type="entry name" value="PROTEIN_KINASE_ATP"/>
    <property type="match status" value="1"/>
</dbReference>
<dbReference type="InterPro" id="IPR041784">
    <property type="entry name" value="FAK1/PYK2_FERM_C"/>
</dbReference>
<feature type="compositionally biased region" description="Polar residues" evidence="23">
    <location>
        <begin position="1508"/>
        <end position="1517"/>
    </location>
</feature>
<evidence type="ECO:0000256" key="7">
    <source>
        <dbReference type="ARBA" id="ARBA00022490"/>
    </source>
</evidence>
<dbReference type="CDD" id="cd01650">
    <property type="entry name" value="RT_nLTR_like"/>
    <property type="match status" value="1"/>
</dbReference>
<name>A0AAE0Q1L7_9TELE</name>
<dbReference type="CDD" id="cd13190">
    <property type="entry name" value="FERM_C_FAK1"/>
    <property type="match status" value="1"/>
</dbReference>
<keyword evidence="16" id="KW-0206">Cytoskeleton</keyword>
<keyword evidence="28" id="KW-1185">Reference proteome</keyword>
<evidence type="ECO:0000256" key="22">
    <source>
        <dbReference type="PROSITE-ProRule" id="PRU10141"/>
    </source>
</evidence>
<dbReference type="GO" id="GO:0005524">
    <property type="term" value="F:ATP binding"/>
    <property type="evidence" value="ECO:0007669"/>
    <property type="project" value="UniProtKB-UniRule"/>
</dbReference>
<keyword evidence="17" id="KW-0966">Cell projection</keyword>
<dbReference type="Gene3D" id="1.20.120.330">
    <property type="entry name" value="Nucleotidyltransferases domain 2"/>
    <property type="match status" value="1"/>
</dbReference>
<evidence type="ECO:0000256" key="15">
    <source>
        <dbReference type="ARBA" id="ARBA00023137"/>
    </source>
</evidence>
<proteinExistence type="predicted"/>
<evidence type="ECO:0000256" key="14">
    <source>
        <dbReference type="ARBA" id="ARBA00023136"/>
    </source>
</evidence>
<keyword evidence="7" id="KW-0963">Cytoplasm</keyword>
<dbReference type="Gene3D" id="1.20.5.540">
    <property type="entry name" value="Single helix bin"/>
    <property type="match status" value="1"/>
</dbReference>
<comment type="subcellular location">
    <subcellularLocation>
        <location evidence="2">Cell junction</location>
        <location evidence="2">Focal adhesion</location>
    </subcellularLocation>
    <subcellularLocation>
        <location evidence="3">Cell membrane</location>
        <topology evidence="3">Peripheral membrane protein</topology>
        <orientation evidence="3">Cytoplasmic side</orientation>
    </subcellularLocation>
    <subcellularLocation>
        <location evidence="1">Cytoplasm</location>
        <location evidence="1">Cytoskeleton</location>
        <location evidence="1">Cilium basal body</location>
    </subcellularLocation>
</comment>
<evidence type="ECO:0000256" key="23">
    <source>
        <dbReference type="SAM" id="MobiDB-lite"/>
    </source>
</evidence>
<keyword evidence="12 22" id="KW-0067">ATP-binding</keyword>
<dbReference type="InterPro" id="IPR049385">
    <property type="entry name" value="FAK1-like_FERM_C"/>
</dbReference>
<dbReference type="CDD" id="cd14473">
    <property type="entry name" value="FERM_B-lobe"/>
    <property type="match status" value="1"/>
</dbReference>
<dbReference type="SUPFAM" id="SSF56112">
    <property type="entry name" value="Protein kinase-like (PK-like)"/>
    <property type="match status" value="1"/>
</dbReference>
<organism evidence="27 28">
    <name type="scientific">Hemibagrus guttatus</name>
    <dbReference type="NCBI Taxonomy" id="175788"/>
    <lineage>
        <taxon>Eukaryota</taxon>
        <taxon>Metazoa</taxon>
        <taxon>Chordata</taxon>
        <taxon>Craniata</taxon>
        <taxon>Vertebrata</taxon>
        <taxon>Euteleostomi</taxon>
        <taxon>Actinopterygii</taxon>
        <taxon>Neopterygii</taxon>
        <taxon>Teleostei</taxon>
        <taxon>Ostariophysi</taxon>
        <taxon>Siluriformes</taxon>
        <taxon>Bagridae</taxon>
        <taxon>Hemibagrus</taxon>
    </lineage>
</organism>
<evidence type="ECO:0000256" key="6">
    <source>
        <dbReference type="ARBA" id="ARBA00022475"/>
    </source>
</evidence>
<dbReference type="Gene3D" id="3.30.200.20">
    <property type="entry name" value="Phosphorylase Kinase, domain 1"/>
    <property type="match status" value="1"/>
</dbReference>
<feature type="domain" description="Reverse transcriptase" evidence="26">
    <location>
        <begin position="1027"/>
        <end position="1282"/>
    </location>
</feature>
<evidence type="ECO:0000313" key="27">
    <source>
        <dbReference type="EMBL" id="KAK3511795.1"/>
    </source>
</evidence>
<feature type="domain" description="Protein kinase" evidence="24">
    <location>
        <begin position="476"/>
        <end position="734"/>
    </location>
</feature>
<dbReference type="Pfam" id="PF18038">
    <property type="entry name" value="FERM_N_2"/>
    <property type="match status" value="1"/>
</dbReference>
<dbReference type="InterPro" id="IPR019749">
    <property type="entry name" value="Band_41_domain"/>
</dbReference>
<evidence type="ECO:0000256" key="10">
    <source>
        <dbReference type="ARBA" id="ARBA00022741"/>
    </source>
</evidence>
<dbReference type="PROSITE" id="PS50878">
    <property type="entry name" value="RT_POL"/>
    <property type="match status" value="1"/>
</dbReference>
<evidence type="ECO:0000256" key="3">
    <source>
        <dbReference type="ARBA" id="ARBA00004413"/>
    </source>
</evidence>
<evidence type="ECO:0000256" key="4">
    <source>
        <dbReference type="ARBA" id="ARBA00011903"/>
    </source>
</evidence>
<evidence type="ECO:0000259" key="26">
    <source>
        <dbReference type="PROSITE" id="PS50878"/>
    </source>
</evidence>
<dbReference type="Gene3D" id="1.20.80.10">
    <property type="match status" value="1"/>
</dbReference>
<dbReference type="EC" id="2.7.10.2" evidence="4"/>
<dbReference type="FunFam" id="2.30.29.30:FF:000058">
    <property type="entry name" value="focal adhesion kinase 1 isoform X1"/>
    <property type="match status" value="1"/>
</dbReference>
<feature type="compositionally biased region" description="Low complexity" evidence="23">
    <location>
        <begin position="1341"/>
        <end position="1352"/>
    </location>
</feature>
<evidence type="ECO:0000256" key="2">
    <source>
        <dbReference type="ARBA" id="ARBA00004246"/>
    </source>
</evidence>
<dbReference type="GO" id="GO:0008284">
    <property type="term" value="P:positive regulation of cell population proliferation"/>
    <property type="evidence" value="ECO:0007669"/>
    <property type="project" value="UniProtKB-ARBA"/>
</dbReference>
<evidence type="ECO:0000256" key="8">
    <source>
        <dbReference type="ARBA" id="ARBA00022553"/>
    </source>
</evidence>
<dbReference type="InterPro" id="IPR029071">
    <property type="entry name" value="Ubiquitin-like_domsf"/>
</dbReference>
<dbReference type="InterPro" id="IPR008266">
    <property type="entry name" value="Tyr_kinase_AS"/>
</dbReference>
<dbReference type="PROSITE" id="PS50011">
    <property type="entry name" value="PROTEIN_KINASE_DOM"/>
    <property type="match status" value="1"/>
</dbReference>
<dbReference type="InterPro" id="IPR005189">
    <property type="entry name" value="Focal_adhesion_kin_target_dom"/>
</dbReference>
<dbReference type="InterPro" id="IPR001245">
    <property type="entry name" value="Ser-Thr/Tyr_kinase_cat_dom"/>
</dbReference>
<dbReference type="EMBL" id="JAUCMX010000024">
    <property type="protein sequence ID" value="KAK3511795.1"/>
    <property type="molecule type" value="Genomic_DNA"/>
</dbReference>
<evidence type="ECO:0000256" key="12">
    <source>
        <dbReference type="ARBA" id="ARBA00022840"/>
    </source>
</evidence>
<dbReference type="Pfam" id="PF07714">
    <property type="entry name" value="PK_Tyr_Ser-Thr"/>
    <property type="match status" value="1"/>
</dbReference>
<dbReference type="InterPro" id="IPR000477">
    <property type="entry name" value="RT_dom"/>
</dbReference>
<dbReference type="InterPro" id="IPR011009">
    <property type="entry name" value="Kinase-like_dom_sf"/>
</dbReference>
<dbReference type="Pfam" id="PF00373">
    <property type="entry name" value="FERM_M"/>
    <property type="match status" value="1"/>
</dbReference>
<evidence type="ECO:0000259" key="24">
    <source>
        <dbReference type="PROSITE" id="PS50011"/>
    </source>
</evidence>
<keyword evidence="10 22" id="KW-0547">Nucleotide-binding</keyword>
<dbReference type="PANTHER" id="PTHR46221:SF9">
    <property type="entry name" value="NON-SPECIFIC PROTEIN-TYROSINE KINASE"/>
    <property type="match status" value="1"/>
</dbReference>
<gene>
    <name evidence="27" type="ORF">QTP70_023186</name>
</gene>
<feature type="domain" description="FERM" evidence="25">
    <location>
        <begin position="58"/>
        <end position="381"/>
    </location>
</feature>
<dbReference type="InterPro" id="IPR041390">
    <property type="entry name" value="FADK_N"/>
</dbReference>
<dbReference type="GO" id="GO:0004715">
    <property type="term" value="F:non-membrane spanning protein tyrosine kinase activity"/>
    <property type="evidence" value="ECO:0007669"/>
    <property type="project" value="UniProtKB-EC"/>
</dbReference>
<comment type="catalytic activity">
    <reaction evidence="21">
        <text>L-tyrosyl-[protein] + ATP = O-phospho-L-tyrosyl-[protein] + ADP + H(+)</text>
        <dbReference type="Rhea" id="RHEA:10596"/>
        <dbReference type="Rhea" id="RHEA-COMP:10136"/>
        <dbReference type="Rhea" id="RHEA-COMP:20101"/>
        <dbReference type="ChEBI" id="CHEBI:15378"/>
        <dbReference type="ChEBI" id="CHEBI:30616"/>
        <dbReference type="ChEBI" id="CHEBI:46858"/>
        <dbReference type="ChEBI" id="CHEBI:61978"/>
        <dbReference type="ChEBI" id="CHEBI:456216"/>
        <dbReference type="EC" id="2.7.10.2"/>
    </reaction>
</comment>
<keyword evidence="15" id="KW-0829">Tyrosine-protein kinase</keyword>
<feature type="region of interest" description="Disordered" evidence="23">
    <location>
        <begin position="1443"/>
        <end position="1517"/>
    </location>
</feature>
<dbReference type="InterPro" id="IPR014352">
    <property type="entry name" value="FERM/acyl-CoA-bd_prot_sf"/>
</dbReference>
<dbReference type="PROSITE" id="PS00109">
    <property type="entry name" value="PROTEIN_KINASE_TYR"/>
    <property type="match status" value="1"/>
</dbReference>
<dbReference type="FunFam" id="3.30.200.20:FF:000047">
    <property type="entry name" value="focal adhesion kinase 1 isoform X2"/>
    <property type="match status" value="1"/>
</dbReference>
<dbReference type="GO" id="GO:0005925">
    <property type="term" value="C:focal adhesion"/>
    <property type="evidence" value="ECO:0007669"/>
    <property type="project" value="UniProtKB-SubCell"/>
</dbReference>
<dbReference type="FunFam" id="1.10.510.10:FF:000039">
    <property type="entry name" value="Focal adhesion kinase, isoform D"/>
    <property type="match status" value="1"/>
</dbReference>
<dbReference type="InterPro" id="IPR035963">
    <property type="entry name" value="FERM_2"/>
</dbReference>
<evidence type="ECO:0000256" key="11">
    <source>
        <dbReference type="ARBA" id="ARBA00022777"/>
    </source>
</evidence>
<dbReference type="FunFam" id="1.20.120.330:FF:000001">
    <property type="entry name" value="focal adhesion kinase 1 isoform X1"/>
    <property type="match status" value="1"/>
</dbReference>
<feature type="binding site" evidence="22">
    <location>
        <position position="508"/>
    </location>
    <ligand>
        <name>ATP</name>
        <dbReference type="ChEBI" id="CHEBI:30616"/>
    </ligand>
</feature>
<reference evidence="27" key="1">
    <citation type="submission" date="2023-06" db="EMBL/GenBank/DDBJ databases">
        <title>Male Hemibagrus guttatus genome.</title>
        <authorList>
            <person name="Bian C."/>
        </authorList>
    </citation>
    <scope>NUCLEOTIDE SEQUENCE</scope>
    <source>
        <strain evidence="27">Male_cb2023</strain>
        <tissue evidence="27">Muscle</tissue>
    </source>
</reference>
<dbReference type="Proteomes" id="UP001274896">
    <property type="component" value="Unassembled WGS sequence"/>
</dbReference>
<dbReference type="FunFam" id="1.20.80.10:FF:000004">
    <property type="entry name" value="Protein-tyrosine kinase 2-beta isoform 1"/>
    <property type="match status" value="1"/>
</dbReference>
<dbReference type="SUPFAM" id="SSF50729">
    <property type="entry name" value="PH domain-like"/>
    <property type="match status" value="1"/>
</dbReference>
<evidence type="ECO:0000256" key="9">
    <source>
        <dbReference type="ARBA" id="ARBA00022679"/>
    </source>
</evidence>
<dbReference type="Gene3D" id="1.10.510.10">
    <property type="entry name" value="Transferase(Phosphotransferase) domain 1"/>
    <property type="match status" value="1"/>
</dbReference>
<dbReference type="Pfam" id="PF03623">
    <property type="entry name" value="Focal_AT"/>
    <property type="match status" value="1"/>
</dbReference>
<evidence type="ECO:0000256" key="17">
    <source>
        <dbReference type="ARBA" id="ARBA00023273"/>
    </source>
</evidence>
<evidence type="ECO:0000256" key="1">
    <source>
        <dbReference type="ARBA" id="ARBA00004120"/>
    </source>
</evidence>
<keyword evidence="11" id="KW-0418">Kinase</keyword>
<dbReference type="FunFam" id="3.10.20.90:FF:000021">
    <property type="entry name" value="focal adhesion kinase 1 isoform X1"/>
    <property type="match status" value="1"/>
</dbReference>
<dbReference type="InterPro" id="IPR000719">
    <property type="entry name" value="Prot_kinase_dom"/>
</dbReference>
<dbReference type="GO" id="GO:0030154">
    <property type="term" value="P:cell differentiation"/>
    <property type="evidence" value="ECO:0007669"/>
    <property type="project" value="UniProtKB-ARBA"/>
</dbReference>
<feature type="compositionally biased region" description="Polar residues" evidence="23">
    <location>
        <begin position="1357"/>
        <end position="1367"/>
    </location>
</feature>
<dbReference type="Gene3D" id="3.10.20.90">
    <property type="entry name" value="Phosphatidylinositol 3-kinase Catalytic Subunit, Chain A, domain 1"/>
    <property type="match status" value="1"/>
</dbReference>
<dbReference type="SUPFAM" id="SSF47031">
    <property type="entry name" value="Second domain of FERM"/>
    <property type="match status" value="1"/>
</dbReference>
<dbReference type="Gene3D" id="2.30.29.30">
    <property type="entry name" value="Pleckstrin-homology domain (PH domain)/Phosphotyrosine-binding domain (PTB)"/>
    <property type="match status" value="1"/>
</dbReference>
<evidence type="ECO:0000256" key="19">
    <source>
        <dbReference type="ARBA" id="ARBA00042078"/>
    </source>
</evidence>
<keyword evidence="14" id="KW-0472">Membrane</keyword>
<protein>
    <recommendedName>
        <fullName evidence="18">Focal adhesion kinase 1</fullName>
        <ecNumber evidence="4">2.7.10.2</ecNumber>
    </recommendedName>
    <alternativeName>
        <fullName evidence="19">Protein-tyrosine kinase 2</fullName>
    </alternativeName>
    <alternativeName>
        <fullName evidence="20">pp125FAK</fullName>
    </alternativeName>
</protein>
<dbReference type="SMART" id="SM00219">
    <property type="entry name" value="TyrKc"/>
    <property type="match status" value="1"/>
</dbReference>
<dbReference type="SMART" id="SM00295">
    <property type="entry name" value="B41"/>
    <property type="match status" value="1"/>
</dbReference>
<evidence type="ECO:0000259" key="25">
    <source>
        <dbReference type="PROSITE" id="PS50057"/>
    </source>
</evidence>
<keyword evidence="8" id="KW-0597">Phosphoprotein</keyword>
<keyword evidence="9" id="KW-0808">Transferase</keyword>
<evidence type="ECO:0000313" key="28">
    <source>
        <dbReference type="Proteomes" id="UP001274896"/>
    </source>
</evidence>
<dbReference type="InterPro" id="IPR020635">
    <property type="entry name" value="Tyr_kinase_cat_dom"/>
</dbReference>
<dbReference type="PRINTS" id="PR00109">
    <property type="entry name" value="TYRKINASE"/>
</dbReference>
<evidence type="ECO:0000256" key="13">
    <source>
        <dbReference type="ARBA" id="ARBA00022949"/>
    </source>
</evidence>
<dbReference type="InterPro" id="IPR036137">
    <property type="entry name" value="Focal_adhe_kin_target_dom_sf"/>
</dbReference>
<dbReference type="SUPFAM" id="SSF54236">
    <property type="entry name" value="Ubiquitin-like"/>
    <property type="match status" value="1"/>
</dbReference>
<evidence type="ECO:0000256" key="5">
    <source>
        <dbReference type="ARBA" id="ARBA00022473"/>
    </source>
</evidence>
<feature type="compositionally biased region" description="Pro residues" evidence="23">
    <location>
        <begin position="1494"/>
        <end position="1504"/>
    </location>
</feature>
<accession>A0AAE0Q1L7</accession>
<evidence type="ECO:0000256" key="18">
    <source>
        <dbReference type="ARBA" id="ARBA00039644"/>
    </source>
</evidence>
<keyword evidence="13" id="KW-0965">Cell junction</keyword>
<evidence type="ECO:0000256" key="21">
    <source>
        <dbReference type="ARBA" id="ARBA00051245"/>
    </source>
</evidence>
<feature type="compositionally biased region" description="Basic and acidic residues" evidence="23">
    <location>
        <begin position="1445"/>
        <end position="1473"/>
    </location>
</feature>
<feature type="region of interest" description="Disordered" evidence="23">
    <location>
        <begin position="1329"/>
        <end position="1389"/>
    </location>
</feature>
<evidence type="ECO:0000256" key="20">
    <source>
        <dbReference type="ARBA" id="ARBA00043012"/>
    </source>
</evidence>
<keyword evidence="5" id="KW-0217">Developmental protein</keyword>
<dbReference type="PROSITE" id="PS50057">
    <property type="entry name" value="FERM_3"/>
    <property type="match status" value="1"/>
</dbReference>
<sequence>MNVYSFYNVTTEEYDRHLAYSKGMATAYLEPSLSHGVGGGVKSRLSGGTERSAPAPDRVLKVIHHFESKSEHSEHSTWCSNIRHGDATDVRGIIQKIVDIHKVKCVACFGLRLSHVQSDEVHWLHPDMGVSHVREKYEQNRSQDEWRYELRIRYLPKGFLNQFTEDKPTLNFFYQQVKNDYMLEIADQVDQDIALKLGCLEIRRYYKEMRGNALDKKSNYELLEKDVGLRRFFPKSLLDSVKAKTLRKQIQQTFKQFASLNDEQSILKFFEILAPVYRFDKECFKCALGSSWVISVELAIGPEEGISYLTDKGSTPTHLANFTQVQSIQYSCMEERERKGMLQLDVAGAAEPLTVTTPFFTTAENMADLIDGYCRLVNGVTQSFIVRPQKEGERALPSIPKLGNSEKRLEAVRAGVRAISVSETDDYAEIIDEEDTYTMPSILKASSLTFLPTVTPPAEWYGVDKARDYEIQRERIELGRCIGEGQFGDVHQGIYASPENPSLSVAIKTCKNCTSDSVREKFLQEALTMRQFDHPHIVKLIGVITENPVWIIMELCTLGELRSFLQVRKYNLDLASLILYAHQLSTALAYLESKRFVHRDIAARNVLVSSADCVKLGDFGLSRYMEDSSYYKASKGKLPIKWMAPESINFRRFTSASDVWMFGVCMWEILMYGIKPFQGVKNNDVIGRIENGERLAMPPNCPPTLYSLMTKCWAYDPGKRPRFTELKTQLSTILEEEKAQQEERMRMEMRRQVTVSWDSGGSDDAPPKKMMYYISNDLRPHVLDTRVKRGAELSTDHHLVVSWIRLRRRMPDRLGRPKRIVRVCWERLADPSVRGVFNSHLRESFNQIPREVGDIESKWTMFSTSVVDAAIRSCGRKVSGAGHGGNPRTQWWTLEVRDAVKLKKESYRAWLARGTPEAAEAYRQAKRTTAVVVSEAKTRVWEEFGESMEKDYRMASGKFWQTVRRLRREEPEAGDSEVDSFITQAEVTEVVQQLLGGKAPGVDEIRPEYLKSLDVVGLSWLTRLCNIAWRSGTVPLDWATGVVVPLFKKGDRRVCSNYREITLLSLPGKVYSRVLERRVRPVLEGSWEFAQPVHMCFVDLEKAFDRVPRGILWEVLWEYGVRGSLLRAVRSLYNRSRSLVRIASYDVVLLSPSSMDLQHALGRFAAECEVAGMRVSTSKSEAMVLDRKKVACTLQKELSRKAKLSIYQSIYAPTLTYGHELWVMTERVRSRIQAAEMSFLRRVAGRSLRDRVRSSVTREELGVEPLLLRIERGQLRWLGHLFRMPPGRLPGEVFRACPIGKRPRGRPRTRWRDYVFRLAWERLGVPPEELEEVAREREPSRPGYPSPRSSEGFFPSPQHSGQHNHYQGSGYPGSHGLPSMPSGGHPAQASVLEPHETWNQHRQDVPVWSPNMEDGGALDMRVLGQGLPAHLMEERLIMQQQQMEEDQRWLEQEESFLKPESRNSRGSIDREDGALQGLTGNQHVYQPVGKADPGAPPKKPPRPGAPSHLSSTASISPVDSYNEGIKIQPQEISPPPTANLDRSNDKVYENVTGLVKAVIEMSSKIQPASPEEYVPMVKEVGLALRTLLATVDETIPILPPSTHREIEMAQKLLNSDLAELINKMKLAQQYMLTSLQQDYKKQMLTAAHALAVDAKNLLDVIDQARLKMITQSRPH</sequence>
<dbReference type="InterPro" id="IPR000299">
    <property type="entry name" value="FERM_domain"/>
</dbReference>
<dbReference type="InterPro" id="IPR017441">
    <property type="entry name" value="Protein_kinase_ATP_BS"/>
</dbReference>
<dbReference type="PANTHER" id="PTHR46221">
    <property type="entry name" value="FERM AND PDZ DOMAIN-CONTAINING PROTEIN FAMILY MEMBER"/>
    <property type="match status" value="1"/>
</dbReference>
<evidence type="ECO:0000256" key="16">
    <source>
        <dbReference type="ARBA" id="ARBA00023212"/>
    </source>
</evidence>
<dbReference type="InterPro" id="IPR011993">
    <property type="entry name" value="PH-like_dom_sf"/>
</dbReference>
<dbReference type="SUPFAM" id="SSF68993">
    <property type="entry name" value="FAT domain of focal adhesion kinase"/>
    <property type="match status" value="1"/>
</dbReference>
<dbReference type="InterPro" id="IPR019748">
    <property type="entry name" value="FERM_central"/>
</dbReference>
<dbReference type="GO" id="GO:0007172">
    <property type="term" value="P:signal complex assembly"/>
    <property type="evidence" value="ECO:0007669"/>
    <property type="project" value="InterPro"/>
</dbReference>